<dbReference type="EnsemblMetazoa" id="MDOA002406-RA">
    <property type="protein sequence ID" value="MDOA002406-PA"/>
    <property type="gene ID" value="MDOA002406"/>
</dbReference>
<evidence type="ECO:0000256" key="6">
    <source>
        <dbReference type="ARBA" id="ARBA00022989"/>
    </source>
</evidence>
<feature type="transmembrane region" description="Helical" evidence="9">
    <location>
        <begin position="515"/>
        <end position="539"/>
    </location>
</feature>
<keyword evidence="7" id="KW-0333">Golgi apparatus</keyword>
<dbReference type="RefSeq" id="XP_005189043.1">
    <property type="nucleotide sequence ID" value="XM_005188986.3"/>
</dbReference>
<dbReference type="GO" id="GO:0016020">
    <property type="term" value="C:membrane"/>
    <property type="evidence" value="ECO:0007669"/>
    <property type="project" value="UniProtKB-SubCell"/>
</dbReference>
<sequence>MPRYTPTVGVLLILICGTECFYVPGVAPVEFVKGQKIDVKAVKMTSSRTQLPYQYYSLQFCLPKNGTLIYKSENLGEVLRGDRIVNTPYDVQMAVNVNCKLLCNKKNYSPLNWEQPQSAMVVERIKHEYFVHLLVDNLPVATRIVNLNNPNEVSYEHGYRLGLVDGDNVYINNHLKFILSYHMHTKDKYRVVGFEVETASVNYKDIKFEGDNCNFPDNARPQLVNPNSNTQLYFTYSVEWKESKVSWASRWDIYLGMKDVQIHWFSIINSLVVVFFLSGILTMIMIRTLRRDIARYNTDDNIEDTLEETGWKLVHGDVFRPPKNTRLFSAVIGSGIQIFFMSLITIFFAMLGMLSPSSRGALMTSGIFMYVFMGIIAGYFAARLYKTMKGREWKKSAFLTATLYPSVVFGTGFVLNFFIWDKESSGAVPFKTMISLLLLWFGISVPLVYLGYYFGYRKQPYQHPVRTNMIPRQVPTQHWYMNVILSTLMAGILPFGAVFIELFFVFTAIWQNQFYYLFGFLFLVFCILVVSCGQISIVMTYFQLCGEDYRWWWRSFIVSGGSAFYVLFYSVFYFFSKLEITEFIPTLLYFGYTSLMVLTFWLLTGTIGFFAAYSFIRKIYSAVKID</sequence>
<dbReference type="Pfam" id="PF02990">
    <property type="entry name" value="EMP70"/>
    <property type="match status" value="1"/>
</dbReference>
<dbReference type="VEuPathDB" id="VectorBase:MDOA002406"/>
<protein>
    <recommendedName>
        <fullName evidence="9">Transmembrane 9 superfamily member</fullName>
    </recommendedName>
</protein>
<feature type="transmembrane region" description="Helical" evidence="9">
    <location>
        <begin position="397"/>
        <end position="420"/>
    </location>
</feature>
<evidence type="ECO:0000313" key="10">
    <source>
        <dbReference type="EnsemblMetazoa" id="MDOA002406-PA"/>
    </source>
</evidence>
<dbReference type="Proteomes" id="UP001652621">
    <property type="component" value="Unplaced"/>
</dbReference>
<reference evidence="12" key="2">
    <citation type="submission" date="2025-04" db="UniProtKB">
        <authorList>
            <consortium name="RefSeq"/>
        </authorList>
    </citation>
    <scope>IDENTIFICATION</scope>
    <source>
        <strain evidence="12">Aabys</strain>
    </source>
</reference>
<feature type="chain" id="PRO_5044514234" description="Transmembrane 9 superfamily member" evidence="9">
    <location>
        <begin position="21"/>
        <end position="626"/>
    </location>
</feature>
<dbReference type="AlphaFoldDB" id="A0A1I8M8T6"/>
<evidence type="ECO:0000256" key="2">
    <source>
        <dbReference type="ARBA" id="ARBA00004555"/>
    </source>
</evidence>
<dbReference type="GO" id="GO:0005794">
    <property type="term" value="C:Golgi apparatus"/>
    <property type="evidence" value="ECO:0007669"/>
    <property type="project" value="UniProtKB-SubCell"/>
</dbReference>
<keyword evidence="5 9" id="KW-0732">Signal</keyword>
<evidence type="ECO:0000313" key="11">
    <source>
        <dbReference type="Proteomes" id="UP001652621"/>
    </source>
</evidence>
<dbReference type="OrthoDB" id="1666796at2759"/>
<dbReference type="KEGG" id="mde:101896780"/>
<keyword evidence="6 9" id="KW-1133">Transmembrane helix</keyword>
<reference evidence="10" key="1">
    <citation type="submission" date="2020-05" db="UniProtKB">
        <authorList>
            <consortium name="EnsemblMetazoa"/>
        </authorList>
    </citation>
    <scope>IDENTIFICATION</scope>
    <source>
        <strain evidence="10">Aabys</strain>
    </source>
</reference>
<keyword evidence="8 9" id="KW-0472">Membrane</keyword>
<feature type="signal peptide" evidence="9">
    <location>
        <begin position="1"/>
        <end position="20"/>
    </location>
</feature>
<evidence type="ECO:0000256" key="3">
    <source>
        <dbReference type="ARBA" id="ARBA00005227"/>
    </source>
</evidence>
<dbReference type="PANTHER" id="PTHR10766:SF55">
    <property type="entry name" value="TRANSMEMBRANE 9 SUPERFAMILY MEMBER 4"/>
    <property type="match status" value="1"/>
</dbReference>
<dbReference type="STRING" id="7370.A0A1I8M8T6"/>
<comment type="similarity">
    <text evidence="3 9">Belongs to the nonaspanin (TM9SF) (TC 9.A.2) family.</text>
</comment>
<keyword evidence="4 9" id="KW-0812">Transmembrane</keyword>
<keyword evidence="11" id="KW-1185">Reference proteome</keyword>
<dbReference type="eggNOG" id="KOG1278">
    <property type="taxonomic scope" value="Eukaryota"/>
</dbReference>
<feature type="transmembrane region" description="Helical" evidence="9">
    <location>
        <begin position="595"/>
        <end position="616"/>
    </location>
</feature>
<evidence type="ECO:0000256" key="5">
    <source>
        <dbReference type="ARBA" id="ARBA00022729"/>
    </source>
</evidence>
<feature type="transmembrane region" description="Helical" evidence="9">
    <location>
        <begin position="327"/>
        <end position="355"/>
    </location>
</feature>
<proteinExistence type="inferred from homology"/>
<feature type="transmembrane region" description="Helical" evidence="9">
    <location>
        <begin position="551"/>
        <end position="575"/>
    </location>
</feature>
<dbReference type="PANTHER" id="PTHR10766">
    <property type="entry name" value="TRANSMEMBRANE 9 SUPERFAMILY PROTEIN"/>
    <property type="match status" value="1"/>
</dbReference>
<organism evidence="10">
    <name type="scientific">Musca domestica</name>
    <name type="common">House fly</name>
    <dbReference type="NCBI Taxonomy" id="7370"/>
    <lineage>
        <taxon>Eukaryota</taxon>
        <taxon>Metazoa</taxon>
        <taxon>Ecdysozoa</taxon>
        <taxon>Arthropoda</taxon>
        <taxon>Hexapoda</taxon>
        <taxon>Insecta</taxon>
        <taxon>Pterygota</taxon>
        <taxon>Neoptera</taxon>
        <taxon>Endopterygota</taxon>
        <taxon>Diptera</taxon>
        <taxon>Brachycera</taxon>
        <taxon>Muscomorpha</taxon>
        <taxon>Muscoidea</taxon>
        <taxon>Muscidae</taxon>
        <taxon>Musca</taxon>
    </lineage>
</organism>
<feature type="transmembrane region" description="Helical" evidence="9">
    <location>
        <begin position="432"/>
        <end position="454"/>
    </location>
</feature>
<gene>
    <name evidence="10" type="primary">101896780</name>
    <name evidence="12" type="synonym">LOC101896780</name>
</gene>
<evidence type="ECO:0000256" key="1">
    <source>
        <dbReference type="ARBA" id="ARBA00004141"/>
    </source>
</evidence>
<dbReference type="InterPro" id="IPR004240">
    <property type="entry name" value="EMP70"/>
</dbReference>
<dbReference type="VEuPathDB" id="VectorBase:MDOMA2_019462"/>
<feature type="transmembrane region" description="Helical" evidence="9">
    <location>
        <begin position="367"/>
        <end position="385"/>
    </location>
</feature>
<evidence type="ECO:0000256" key="7">
    <source>
        <dbReference type="ARBA" id="ARBA00023034"/>
    </source>
</evidence>
<comment type="subcellular location">
    <subcellularLocation>
        <location evidence="2">Golgi apparatus</location>
    </subcellularLocation>
    <subcellularLocation>
        <location evidence="1">Membrane</location>
        <topology evidence="1">Multi-pass membrane protein</topology>
    </subcellularLocation>
</comment>
<evidence type="ECO:0000256" key="9">
    <source>
        <dbReference type="RuleBase" id="RU363079"/>
    </source>
</evidence>
<accession>A0A1I8M8T6</accession>
<evidence type="ECO:0000313" key="12">
    <source>
        <dbReference type="RefSeq" id="XP_005189043.1"/>
    </source>
</evidence>
<dbReference type="GO" id="GO:0072657">
    <property type="term" value="P:protein localization to membrane"/>
    <property type="evidence" value="ECO:0007669"/>
    <property type="project" value="TreeGrafter"/>
</dbReference>
<name>A0A1I8M8T6_MUSDO</name>
<feature type="transmembrane region" description="Helical" evidence="9">
    <location>
        <begin position="479"/>
        <end position="509"/>
    </location>
</feature>
<evidence type="ECO:0000256" key="8">
    <source>
        <dbReference type="ARBA" id="ARBA00023136"/>
    </source>
</evidence>
<feature type="transmembrane region" description="Helical" evidence="9">
    <location>
        <begin position="264"/>
        <end position="286"/>
    </location>
</feature>
<evidence type="ECO:0000256" key="4">
    <source>
        <dbReference type="ARBA" id="ARBA00022692"/>
    </source>
</evidence>